<dbReference type="AlphaFoldDB" id="A0A484ZDW5"/>
<accession>A0A484ZDW5</accession>
<feature type="domain" description="Metalloenzyme" evidence="4">
    <location>
        <begin position="2"/>
        <end position="63"/>
    </location>
</feature>
<dbReference type="EC" id="5.4.2.7" evidence="5"/>
<dbReference type="PANTHER" id="PTHR21110">
    <property type="entry name" value="PHOSPHOPENTOMUTASE"/>
    <property type="match status" value="1"/>
</dbReference>
<dbReference type="InterPro" id="IPR017850">
    <property type="entry name" value="Alkaline_phosphatase_core_sf"/>
</dbReference>
<keyword evidence="5" id="KW-0413">Isomerase</keyword>
<name>A0A484ZDW5_9GAMM</name>
<keyword evidence="3" id="KW-0464">Manganese</keyword>
<organism evidence="5 6">
    <name type="scientific">Budvicia aquatica</name>
    <dbReference type="NCBI Taxonomy" id="82979"/>
    <lineage>
        <taxon>Bacteria</taxon>
        <taxon>Pseudomonadati</taxon>
        <taxon>Pseudomonadota</taxon>
        <taxon>Gammaproteobacteria</taxon>
        <taxon>Enterobacterales</taxon>
        <taxon>Budviciaceae</taxon>
        <taxon>Budvicia</taxon>
    </lineage>
</organism>
<evidence type="ECO:0000313" key="5">
    <source>
        <dbReference type="EMBL" id="VFS46610.1"/>
    </source>
</evidence>
<dbReference type="Proteomes" id="UP000373449">
    <property type="component" value="Unassembled WGS sequence"/>
</dbReference>
<dbReference type="SUPFAM" id="SSF53649">
    <property type="entry name" value="Alkaline phosphatase-like"/>
    <property type="match status" value="1"/>
</dbReference>
<evidence type="ECO:0000259" key="4">
    <source>
        <dbReference type="Pfam" id="PF01676"/>
    </source>
</evidence>
<keyword evidence="2" id="KW-0479">Metal-binding</keyword>
<dbReference type="Gene3D" id="3.40.720.10">
    <property type="entry name" value="Alkaline Phosphatase, subunit A"/>
    <property type="match status" value="1"/>
</dbReference>
<dbReference type="Pfam" id="PF01676">
    <property type="entry name" value="Metalloenzyme"/>
    <property type="match status" value="1"/>
</dbReference>
<proteinExistence type="inferred from homology"/>
<dbReference type="GO" id="GO:0000287">
    <property type="term" value="F:magnesium ion binding"/>
    <property type="evidence" value="ECO:0007669"/>
    <property type="project" value="InterPro"/>
</dbReference>
<evidence type="ECO:0000256" key="2">
    <source>
        <dbReference type="ARBA" id="ARBA00022723"/>
    </source>
</evidence>
<dbReference type="PANTHER" id="PTHR21110:SF0">
    <property type="entry name" value="PHOSPHOPENTOMUTASE"/>
    <property type="match status" value="1"/>
</dbReference>
<gene>
    <name evidence="5" type="primary">deoB_2</name>
    <name evidence="5" type="ORF">NCTC12282_01519</name>
</gene>
<dbReference type="GO" id="GO:0009117">
    <property type="term" value="P:nucleotide metabolic process"/>
    <property type="evidence" value="ECO:0007669"/>
    <property type="project" value="InterPro"/>
</dbReference>
<dbReference type="GO" id="GO:0008973">
    <property type="term" value="F:phosphopentomutase activity"/>
    <property type="evidence" value="ECO:0007669"/>
    <property type="project" value="UniProtKB-EC"/>
</dbReference>
<evidence type="ECO:0000256" key="1">
    <source>
        <dbReference type="ARBA" id="ARBA00010373"/>
    </source>
</evidence>
<reference evidence="5 6" key="1">
    <citation type="submission" date="2019-03" db="EMBL/GenBank/DDBJ databases">
        <authorList>
            <consortium name="Pathogen Informatics"/>
        </authorList>
    </citation>
    <scope>NUCLEOTIDE SEQUENCE [LARGE SCALE GENOMIC DNA]</scope>
    <source>
        <strain evidence="5 6">NCTC12282</strain>
    </source>
</reference>
<protein>
    <submittedName>
        <fullName evidence="5">Phosphopentomutase</fullName>
        <ecNumber evidence="5">5.4.2.7</ecNumber>
    </submittedName>
</protein>
<dbReference type="GO" id="GO:0005829">
    <property type="term" value="C:cytosol"/>
    <property type="evidence" value="ECO:0007669"/>
    <property type="project" value="TreeGrafter"/>
</dbReference>
<dbReference type="InterPro" id="IPR010045">
    <property type="entry name" value="DeoB"/>
</dbReference>
<dbReference type="GO" id="GO:0043094">
    <property type="term" value="P:metabolic compound salvage"/>
    <property type="evidence" value="ECO:0007669"/>
    <property type="project" value="InterPro"/>
</dbReference>
<evidence type="ECO:0000256" key="3">
    <source>
        <dbReference type="ARBA" id="ARBA00023211"/>
    </source>
</evidence>
<sequence>MRPDDILYLTADHGCDPAWPGSDHTRERVPVVMYGQNVPAGSVGIRDTFADIGQTVAKQLGLSPMEYGKAII</sequence>
<evidence type="ECO:0000313" key="6">
    <source>
        <dbReference type="Proteomes" id="UP000373449"/>
    </source>
</evidence>
<dbReference type="EMBL" id="CAADJA010000002">
    <property type="protein sequence ID" value="VFS46610.1"/>
    <property type="molecule type" value="Genomic_DNA"/>
</dbReference>
<comment type="similarity">
    <text evidence="1">Belongs to the phosphopentomutase family.</text>
</comment>
<dbReference type="InterPro" id="IPR006124">
    <property type="entry name" value="Metalloenzyme"/>
</dbReference>